<protein>
    <submittedName>
        <fullName evidence="1">Uncharacterized protein</fullName>
    </submittedName>
</protein>
<reference evidence="1" key="1">
    <citation type="journal article" date="2023" name="IScience">
        <title>Live-bearing cockroach genome reveals convergent evolutionary mechanisms linked to viviparity in insects and beyond.</title>
        <authorList>
            <person name="Fouks B."/>
            <person name="Harrison M.C."/>
            <person name="Mikhailova A.A."/>
            <person name="Marchal E."/>
            <person name="English S."/>
            <person name="Carruthers M."/>
            <person name="Jennings E.C."/>
            <person name="Chiamaka E.L."/>
            <person name="Frigard R.A."/>
            <person name="Pippel M."/>
            <person name="Attardo G.M."/>
            <person name="Benoit J.B."/>
            <person name="Bornberg-Bauer E."/>
            <person name="Tobe S.S."/>
        </authorList>
    </citation>
    <scope>NUCLEOTIDE SEQUENCE</scope>
    <source>
        <strain evidence="1">Stay&amp;Tobe</strain>
    </source>
</reference>
<dbReference type="AlphaFoldDB" id="A0AAD8EFP7"/>
<sequence length="61" mass="6740">SRHLIETPCKVKQKAMDLGLCTVKHKAQGLKSSGFESLNVNSPQSEAQSLNYKVLEPLNNE</sequence>
<evidence type="ECO:0000313" key="1">
    <source>
        <dbReference type="EMBL" id="KAJ9588134.1"/>
    </source>
</evidence>
<organism evidence="1 2">
    <name type="scientific">Diploptera punctata</name>
    <name type="common">Pacific beetle cockroach</name>
    <dbReference type="NCBI Taxonomy" id="6984"/>
    <lineage>
        <taxon>Eukaryota</taxon>
        <taxon>Metazoa</taxon>
        <taxon>Ecdysozoa</taxon>
        <taxon>Arthropoda</taxon>
        <taxon>Hexapoda</taxon>
        <taxon>Insecta</taxon>
        <taxon>Pterygota</taxon>
        <taxon>Neoptera</taxon>
        <taxon>Polyneoptera</taxon>
        <taxon>Dictyoptera</taxon>
        <taxon>Blattodea</taxon>
        <taxon>Blaberoidea</taxon>
        <taxon>Blaberidae</taxon>
        <taxon>Diplopterinae</taxon>
        <taxon>Diploptera</taxon>
    </lineage>
</organism>
<gene>
    <name evidence="1" type="ORF">L9F63_018492</name>
</gene>
<dbReference type="EMBL" id="JASPKZ010005709">
    <property type="protein sequence ID" value="KAJ9588134.1"/>
    <property type="molecule type" value="Genomic_DNA"/>
</dbReference>
<accession>A0AAD8EFP7</accession>
<feature type="non-terminal residue" evidence="1">
    <location>
        <position position="61"/>
    </location>
</feature>
<dbReference type="Proteomes" id="UP001233999">
    <property type="component" value="Unassembled WGS sequence"/>
</dbReference>
<evidence type="ECO:0000313" key="2">
    <source>
        <dbReference type="Proteomes" id="UP001233999"/>
    </source>
</evidence>
<name>A0AAD8EFP7_DIPPU</name>
<feature type="non-terminal residue" evidence="1">
    <location>
        <position position="1"/>
    </location>
</feature>
<reference evidence="1" key="2">
    <citation type="submission" date="2023-05" db="EMBL/GenBank/DDBJ databases">
        <authorList>
            <person name="Fouks B."/>
        </authorList>
    </citation>
    <scope>NUCLEOTIDE SEQUENCE</scope>
    <source>
        <strain evidence="1">Stay&amp;Tobe</strain>
        <tissue evidence="1">Testes</tissue>
    </source>
</reference>
<proteinExistence type="predicted"/>
<comment type="caution">
    <text evidence="1">The sequence shown here is derived from an EMBL/GenBank/DDBJ whole genome shotgun (WGS) entry which is preliminary data.</text>
</comment>
<keyword evidence="2" id="KW-1185">Reference proteome</keyword>